<dbReference type="Gene3D" id="3.30.559.10">
    <property type="entry name" value="Chloramphenicol acetyltransferase-like domain"/>
    <property type="match status" value="1"/>
</dbReference>
<dbReference type="KEGG" id="dvl:Dvul_1087"/>
<dbReference type="InterPro" id="IPR001707">
    <property type="entry name" value="Cmp_AcTrfase"/>
</dbReference>
<keyword evidence="1" id="KW-0808">Transferase</keyword>
<dbReference type="PANTHER" id="PTHR38474:SF1">
    <property type="entry name" value="SLR0299 PROTEIN"/>
    <property type="match status" value="1"/>
</dbReference>
<dbReference type="PANTHER" id="PTHR38474">
    <property type="entry name" value="SLR0299 PROTEIN"/>
    <property type="match status" value="1"/>
</dbReference>
<dbReference type="HOGENOM" id="CLU_093121_0_0_7"/>
<dbReference type="GO" id="GO:0008811">
    <property type="term" value="F:chloramphenicol O-acetyltransferase activity"/>
    <property type="evidence" value="ECO:0007669"/>
    <property type="project" value="InterPro"/>
</dbReference>
<dbReference type="InterPro" id="IPR023213">
    <property type="entry name" value="CAT-like_dom_sf"/>
</dbReference>
<dbReference type="EMBL" id="CP000527">
    <property type="protein sequence ID" value="ABM28107.1"/>
    <property type="molecule type" value="Genomic_DNA"/>
</dbReference>
<evidence type="ECO:0000313" key="1">
    <source>
        <dbReference type="EMBL" id="ABM28107.1"/>
    </source>
</evidence>
<name>A0A0H3A9B4_NITV4</name>
<organism evidence="1 2">
    <name type="scientific">Nitratidesulfovibrio vulgaris (strain DP4)</name>
    <name type="common">Desulfovibrio vulgaris</name>
    <dbReference type="NCBI Taxonomy" id="391774"/>
    <lineage>
        <taxon>Bacteria</taxon>
        <taxon>Pseudomonadati</taxon>
        <taxon>Thermodesulfobacteriota</taxon>
        <taxon>Desulfovibrionia</taxon>
        <taxon>Desulfovibrionales</taxon>
        <taxon>Desulfovibrionaceae</taxon>
        <taxon>Nitratidesulfovibrio</taxon>
    </lineage>
</organism>
<dbReference type="Pfam" id="PF00302">
    <property type="entry name" value="CAT"/>
    <property type="match status" value="1"/>
</dbReference>
<sequence>MMVPFVDVDSWSRREHFAFFQGRRNPCLSVTSRLNARRVVEYRANCKTNRLSSLLYRAVMKAVNGIPEFKMRIIDLRPVEFEYVDAAFTYVPKSSEHKLHSNCIAAWDEDAKRFMDNVENAMRLSEVNPTLCPDGGASQQLVYLTMLRDFDFTSITNPWGDPWVDTVPRIAMGMISKDSHEFSVSVEALHSFVDGRHVAAFLQAFQHEMDAVFTWAA</sequence>
<proteinExistence type="predicted"/>
<dbReference type="AlphaFoldDB" id="A0A0H3A9B4"/>
<dbReference type="SMART" id="SM01059">
    <property type="entry name" value="CAT"/>
    <property type="match status" value="1"/>
</dbReference>
<reference evidence="2" key="1">
    <citation type="journal article" date="2009" name="Environ. Microbiol.">
        <title>Contribution of mobile genetic elements to Desulfovibrio vulgaris genome plasticity.</title>
        <authorList>
            <person name="Walker C.B."/>
            <person name="Stolyar S."/>
            <person name="Chivian D."/>
            <person name="Pinel N."/>
            <person name="Gabster J.A."/>
            <person name="Dehal P.S."/>
            <person name="He Z."/>
            <person name="Yang Z.K."/>
            <person name="Yen H.C."/>
            <person name="Zhou J."/>
            <person name="Wall J.D."/>
            <person name="Hazen T.C."/>
            <person name="Arkin A.P."/>
            <person name="Stahl D.A."/>
        </authorList>
    </citation>
    <scope>NUCLEOTIDE SEQUENCE [LARGE SCALE GENOMIC DNA]</scope>
    <source>
        <strain evidence="2">DP4</strain>
    </source>
</reference>
<evidence type="ECO:0000313" key="2">
    <source>
        <dbReference type="Proteomes" id="UP000009173"/>
    </source>
</evidence>
<protein>
    <submittedName>
        <fullName evidence="1">Chloramphenicol acetyltransferase</fullName>
    </submittedName>
</protein>
<accession>A0A0H3A9B4</accession>
<dbReference type="SUPFAM" id="SSF52777">
    <property type="entry name" value="CoA-dependent acyltransferases"/>
    <property type="match status" value="1"/>
</dbReference>
<dbReference type="Proteomes" id="UP000009173">
    <property type="component" value="Chromosome"/>
</dbReference>
<gene>
    <name evidence="1" type="ordered locus">Dvul_1087</name>
</gene>